<dbReference type="InterPro" id="IPR001464">
    <property type="entry name" value="Annexin"/>
</dbReference>
<accession>A0A8J6HM66</accession>
<dbReference type="EMBL" id="JABDTM020020090">
    <property type="protein sequence ID" value="KAH0817199.1"/>
    <property type="molecule type" value="Genomic_DNA"/>
</dbReference>
<keyword evidence="5 6" id="KW-0111">Calcium/phospholipid-binding</keyword>
<dbReference type="SMART" id="SM00335">
    <property type="entry name" value="ANX"/>
    <property type="match status" value="6"/>
</dbReference>
<sequence>MKKLTRFPGLRQNLESDLKGDTSGHFRRLMVARDESMVTDQQKAAADAQTLYNAEEKIWGTDESVFNVILCQRNYAQLELVFQEYKRISGHDLEEGIKSEFSGNIQEGLLSVVHSIKNKHAFFAKRLHKSMKGLGTHDRDLIRLVVTRCEIDMGDIKKEYKANHKESLADAIKEPLDNTCRYIMDRTANPFTLKSCPNDPTVFPTKFFLSTEDAHRLKKATNGSGTDKETIIQVLTNRSNSQRLEIKSQFEKLFTDDLLEQLKKHLSGDFRNLIEALLTPLPQLYAQELNRAVKGLGTDEKVLIEILCTLSNSEIRAAKHAYHKLYHKQLVDDIKDDTSGNFKSLLELLVSCTRDEYATVDVEEAQSDAQALYEAGEKRWGTDASFFNQILVRRSRGQLALIFEEYEKLTGHSMEKAIKGEFCGDIEDGLLAIVESVKNKAAFFAKRLYKSMKGMGTDDRTLIRIVVTRCEIDMAEIKWEYEANYSKTLANAIKVDDTSGDYRKCLLALIGEARRVVPLMIKKNIWQLLQRLALEKEWRSLEEPEPKTESMLLNEPEPKVELRLSKEPNPTTEHALLNESKPKVELRLMKEPEPKTDKELKEKLLQRLALEKEWRSSEGAEPKAEQALLNESKPKVELMLTKEPEPTTEQECLGKPEFKQEQAEDIENFKKALEDRDHQNIINLLTKRSGMERLKFKEYVEYSYATDSINKSMRKSADSAESCDNDGS</sequence>
<dbReference type="Gene3D" id="1.10.220.10">
    <property type="entry name" value="Annexin"/>
    <property type="match status" value="6"/>
</dbReference>
<dbReference type="GO" id="GO:0005634">
    <property type="term" value="C:nucleus"/>
    <property type="evidence" value="ECO:0007669"/>
    <property type="project" value="TreeGrafter"/>
</dbReference>
<dbReference type="PRINTS" id="PR00196">
    <property type="entry name" value="ANNEXIN"/>
</dbReference>
<dbReference type="Pfam" id="PF00191">
    <property type="entry name" value="Annexin"/>
    <property type="match status" value="6"/>
</dbReference>
<organism evidence="7 8">
    <name type="scientific">Tenebrio molitor</name>
    <name type="common">Yellow mealworm beetle</name>
    <dbReference type="NCBI Taxonomy" id="7067"/>
    <lineage>
        <taxon>Eukaryota</taxon>
        <taxon>Metazoa</taxon>
        <taxon>Ecdysozoa</taxon>
        <taxon>Arthropoda</taxon>
        <taxon>Hexapoda</taxon>
        <taxon>Insecta</taxon>
        <taxon>Pterygota</taxon>
        <taxon>Neoptera</taxon>
        <taxon>Endopterygota</taxon>
        <taxon>Coleoptera</taxon>
        <taxon>Polyphaga</taxon>
        <taxon>Cucujiformia</taxon>
        <taxon>Tenebrionidae</taxon>
        <taxon>Tenebrio</taxon>
    </lineage>
</organism>
<dbReference type="FunFam" id="1.10.220.10:FF:000010">
    <property type="entry name" value="Annexin"/>
    <property type="match status" value="1"/>
</dbReference>
<gene>
    <name evidence="7" type="ORF">GEV33_005592</name>
</gene>
<dbReference type="GO" id="GO:0001786">
    <property type="term" value="F:phosphatidylserine binding"/>
    <property type="evidence" value="ECO:0007669"/>
    <property type="project" value="TreeGrafter"/>
</dbReference>
<dbReference type="InterPro" id="IPR037104">
    <property type="entry name" value="Annexin_sf"/>
</dbReference>
<dbReference type="InterPro" id="IPR018252">
    <property type="entry name" value="Annexin_repeat_CS"/>
</dbReference>
<evidence type="ECO:0000256" key="4">
    <source>
        <dbReference type="ARBA" id="ARBA00023216"/>
    </source>
</evidence>
<evidence type="ECO:0000256" key="3">
    <source>
        <dbReference type="ARBA" id="ARBA00022837"/>
    </source>
</evidence>
<comment type="caution">
    <text evidence="7">The sequence shown here is derived from an EMBL/GenBank/DDBJ whole genome shotgun (WGS) entry which is preliminary data.</text>
</comment>
<dbReference type="AlphaFoldDB" id="A0A8J6HM66"/>
<dbReference type="PANTHER" id="PTHR10502">
    <property type="entry name" value="ANNEXIN"/>
    <property type="match status" value="1"/>
</dbReference>
<evidence type="ECO:0000256" key="6">
    <source>
        <dbReference type="RuleBase" id="RU003540"/>
    </source>
</evidence>
<keyword evidence="8" id="KW-1185">Reference proteome</keyword>
<dbReference type="GO" id="GO:0005886">
    <property type="term" value="C:plasma membrane"/>
    <property type="evidence" value="ECO:0007669"/>
    <property type="project" value="TreeGrafter"/>
</dbReference>
<proteinExistence type="inferred from homology"/>
<evidence type="ECO:0000256" key="2">
    <source>
        <dbReference type="ARBA" id="ARBA00022737"/>
    </source>
</evidence>
<dbReference type="FunFam" id="1.10.220.10:FF:000001">
    <property type="entry name" value="Annexin"/>
    <property type="match status" value="2"/>
</dbReference>
<dbReference type="Proteomes" id="UP000719412">
    <property type="component" value="Unassembled WGS sequence"/>
</dbReference>
<evidence type="ECO:0000256" key="5">
    <source>
        <dbReference type="ARBA" id="ARBA00023302"/>
    </source>
</evidence>
<name>A0A8J6HM66_TENMO</name>
<evidence type="ECO:0000313" key="7">
    <source>
        <dbReference type="EMBL" id="KAH0817199.1"/>
    </source>
</evidence>
<keyword evidence="2 6" id="KW-0677">Repeat</keyword>
<comment type="similarity">
    <text evidence="1 6">Belongs to the annexin family.</text>
</comment>
<evidence type="ECO:0000313" key="8">
    <source>
        <dbReference type="Proteomes" id="UP000719412"/>
    </source>
</evidence>
<keyword evidence="3 6" id="KW-0106">Calcium</keyword>
<dbReference type="PANTHER" id="PTHR10502:SF102">
    <property type="entry name" value="ANNEXIN B11"/>
    <property type="match status" value="1"/>
</dbReference>
<dbReference type="SUPFAM" id="SSF47874">
    <property type="entry name" value="Annexin"/>
    <property type="match status" value="2"/>
</dbReference>
<dbReference type="FunFam" id="1.10.220.10:FF:000005">
    <property type="entry name" value="Annexin"/>
    <property type="match status" value="1"/>
</dbReference>
<reference evidence="7" key="1">
    <citation type="journal article" date="2020" name="J Insects Food Feed">
        <title>The yellow mealworm (Tenebrio molitor) genome: a resource for the emerging insects as food and feed industry.</title>
        <authorList>
            <person name="Eriksson T."/>
            <person name="Andere A."/>
            <person name="Kelstrup H."/>
            <person name="Emery V."/>
            <person name="Picard C."/>
        </authorList>
    </citation>
    <scope>NUCLEOTIDE SEQUENCE</scope>
    <source>
        <strain evidence="7">Stoneville</strain>
        <tissue evidence="7">Whole head</tissue>
    </source>
</reference>
<dbReference type="PROSITE" id="PS00223">
    <property type="entry name" value="ANNEXIN_1"/>
    <property type="match status" value="1"/>
</dbReference>
<dbReference type="InterPro" id="IPR018502">
    <property type="entry name" value="Annexin_repeat"/>
</dbReference>
<reference evidence="7" key="2">
    <citation type="submission" date="2021-08" db="EMBL/GenBank/DDBJ databases">
        <authorList>
            <person name="Eriksson T."/>
        </authorList>
    </citation>
    <scope>NUCLEOTIDE SEQUENCE</scope>
    <source>
        <strain evidence="7">Stoneville</strain>
        <tissue evidence="7">Whole head</tissue>
    </source>
</reference>
<protein>
    <recommendedName>
        <fullName evidence="6">Annexin</fullName>
    </recommendedName>
</protein>
<dbReference type="PROSITE" id="PS51897">
    <property type="entry name" value="ANNEXIN_2"/>
    <property type="match status" value="6"/>
</dbReference>
<evidence type="ECO:0000256" key="1">
    <source>
        <dbReference type="ARBA" id="ARBA00007831"/>
    </source>
</evidence>
<dbReference type="FunFam" id="1.10.220.10:FF:000002">
    <property type="entry name" value="Annexin"/>
    <property type="match status" value="2"/>
</dbReference>
<dbReference type="GO" id="GO:0005509">
    <property type="term" value="F:calcium ion binding"/>
    <property type="evidence" value="ECO:0007669"/>
    <property type="project" value="InterPro"/>
</dbReference>
<keyword evidence="4 6" id="KW-0041">Annexin</keyword>
<dbReference type="GO" id="GO:0005737">
    <property type="term" value="C:cytoplasm"/>
    <property type="evidence" value="ECO:0007669"/>
    <property type="project" value="TreeGrafter"/>
</dbReference>
<comment type="domain">
    <text evidence="6">A pair of annexin repeats may form one binding site for calcium and phospholipid.</text>
</comment>
<dbReference type="GO" id="GO:0012506">
    <property type="term" value="C:vesicle membrane"/>
    <property type="evidence" value="ECO:0007669"/>
    <property type="project" value="TreeGrafter"/>
</dbReference>
<dbReference type="GO" id="GO:0005544">
    <property type="term" value="F:calcium-dependent phospholipid binding"/>
    <property type="evidence" value="ECO:0007669"/>
    <property type="project" value="UniProtKB-KW"/>
</dbReference>